<evidence type="ECO:0000313" key="8">
    <source>
        <dbReference type="Proteomes" id="UP001386437"/>
    </source>
</evidence>
<feature type="compositionally biased region" description="Low complexity" evidence="5">
    <location>
        <begin position="280"/>
        <end position="307"/>
    </location>
</feature>
<evidence type="ECO:0000256" key="3">
    <source>
        <dbReference type="ARBA" id="ARBA00022490"/>
    </source>
</evidence>
<sequence>MATLEGIRSQIAKLQAQADAVARKESSKVLEKIRGIMDQHGLTSADIAAYVGQIGRGRKTGVTSSITSQSSDNLKYRDPKTGASWTGHGRAPAWIADAKDRSIYLADTEPEMPVSSNAVRAREGAYVRGPQPAKYRDPKSGATWSGRGPAPAWLATVKDRNKFLITESAQDTREAQPTKQMTAAAKKPAGKKTSVKTRVTAKKVDAKNAASLTAPQENSAKTTVAKKAAAKGLAPKKATVSTTAGKLALEAGPASDATARKAAAKKPVVKKPVKAEVAVKKAAAGKVSGTKTTGTKAAGKKTSTTKAAVKKVVSKKKPTAKAANSKVAAKKPTASGEAVKEAVATQASTPATAANKTVARKATAGRIPAKKAVAKKAAESATATANPVPRKSTRGKAPSKEATSAVTDAAPQPELNVSDQAAVEREVADGANEVAALPAAQ</sequence>
<dbReference type="RefSeq" id="WP_336601641.1">
    <property type="nucleotide sequence ID" value="NZ_JACFYJ010000092.1"/>
</dbReference>
<feature type="domain" description="DNA-binding protein H-NS-like C-terminal" evidence="6">
    <location>
        <begin position="67"/>
        <end position="106"/>
    </location>
</feature>
<proteinExistence type="inferred from homology"/>
<dbReference type="PANTHER" id="PTHR38097:SF2">
    <property type="entry name" value="DNA-BINDING PROTEIN STPA"/>
    <property type="match status" value="1"/>
</dbReference>
<keyword evidence="3" id="KW-0963">Cytoplasm</keyword>
<accession>A0ABU8J2K3</accession>
<dbReference type="SMART" id="SM00528">
    <property type="entry name" value="HNS"/>
    <property type="match status" value="2"/>
</dbReference>
<feature type="region of interest" description="Disordered" evidence="5">
    <location>
        <begin position="168"/>
        <end position="242"/>
    </location>
</feature>
<feature type="compositionally biased region" description="Polar residues" evidence="5">
    <location>
        <begin position="61"/>
        <end position="73"/>
    </location>
</feature>
<organism evidence="7 8">
    <name type="scientific">Paraburkholderia bengalensis</name>
    <dbReference type="NCBI Taxonomy" id="2747562"/>
    <lineage>
        <taxon>Bacteria</taxon>
        <taxon>Pseudomonadati</taxon>
        <taxon>Pseudomonadota</taxon>
        <taxon>Betaproteobacteria</taxon>
        <taxon>Burkholderiales</taxon>
        <taxon>Burkholderiaceae</taxon>
        <taxon>Paraburkholderia</taxon>
    </lineage>
</organism>
<reference evidence="7 8" key="1">
    <citation type="journal article" date="2022" name="Arch. Microbiol.">
        <title>Paraburkholderia bengalensis sp. nov. isolated from roots of Oryza sativa, IR64.</title>
        <authorList>
            <person name="Nag P."/>
            <person name="Mondal N."/>
            <person name="Sarkar J."/>
            <person name="Das S."/>
        </authorList>
    </citation>
    <scope>NUCLEOTIDE SEQUENCE [LARGE SCALE GENOMIC DNA]</scope>
    <source>
        <strain evidence="7 8">IR64_4_BI</strain>
    </source>
</reference>
<feature type="compositionally biased region" description="Low complexity" evidence="5">
    <location>
        <begin position="220"/>
        <end position="239"/>
    </location>
</feature>
<evidence type="ECO:0000313" key="7">
    <source>
        <dbReference type="EMBL" id="MEI6001981.1"/>
    </source>
</evidence>
<evidence type="ECO:0000256" key="2">
    <source>
        <dbReference type="ARBA" id="ARBA00010610"/>
    </source>
</evidence>
<feature type="region of interest" description="Disordered" evidence="5">
    <location>
        <begin position="263"/>
        <end position="441"/>
    </location>
</feature>
<dbReference type="Proteomes" id="UP001386437">
    <property type="component" value="Unassembled WGS sequence"/>
</dbReference>
<evidence type="ECO:0000256" key="1">
    <source>
        <dbReference type="ARBA" id="ARBA00004453"/>
    </source>
</evidence>
<keyword evidence="4" id="KW-0238">DNA-binding</keyword>
<dbReference type="EMBL" id="JACFYJ010000092">
    <property type="protein sequence ID" value="MEI6001981.1"/>
    <property type="molecule type" value="Genomic_DNA"/>
</dbReference>
<comment type="caution">
    <text evidence="7">The sequence shown here is derived from an EMBL/GenBank/DDBJ whole genome shotgun (WGS) entry which is preliminary data.</text>
</comment>
<feature type="region of interest" description="Disordered" evidence="5">
    <location>
        <begin position="59"/>
        <end position="88"/>
    </location>
</feature>
<dbReference type="PANTHER" id="PTHR38097">
    <property type="match status" value="1"/>
</dbReference>
<feature type="domain" description="DNA-binding protein H-NS-like C-terminal" evidence="6">
    <location>
        <begin position="125"/>
        <end position="165"/>
    </location>
</feature>
<feature type="compositionally biased region" description="Polar residues" evidence="5">
    <location>
        <begin position="345"/>
        <end position="355"/>
    </location>
</feature>
<keyword evidence="8" id="KW-1185">Reference proteome</keyword>
<comment type="similarity">
    <text evidence="2">Belongs to the histone-like protein H-NS family.</text>
</comment>
<feature type="compositionally biased region" description="Low complexity" evidence="5">
    <location>
        <begin position="320"/>
        <end position="331"/>
    </location>
</feature>
<protein>
    <submittedName>
        <fullName evidence="7">H-NS histone family protein</fullName>
    </submittedName>
</protein>
<dbReference type="SUPFAM" id="SSF81273">
    <property type="entry name" value="H-NS histone-like proteins"/>
    <property type="match status" value="2"/>
</dbReference>
<feature type="compositionally biased region" description="Polar residues" evidence="5">
    <location>
        <begin position="210"/>
        <end position="219"/>
    </location>
</feature>
<dbReference type="Gene3D" id="4.10.430.30">
    <property type="match status" value="2"/>
</dbReference>
<feature type="compositionally biased region" description="Basic residues" evidence="5">
    <location>
        <begin position="188"/>
        <end position="201"/>
    </location>
</feature>
<feature type="compositionally biased region" description="Basic residues" evidence="5">
    <location>
        <begin position="263"/>
        <end position="272"/>
    </location>
</feature>
<evidence type="ECO:0000256" key="5">
    <source>
        <dbReference type="SAM" id="MobiDB-lite"/>
    </source>
</evidence>
<evidence type="ECO:0000259" key="6">
    <source>
        <dbReference type="SMART" id="SM00528"/>
    </source>
</evidence>
<feature type="compositionally biased region" description="Basic residues" evidence="5">
    <location>
        <begin position="308"/>
        <end position="319"/>
    </location>
</feature>
<gene>
    <name evidence="7" type="ORF">H3V53_34090</name>
</gene>
<dbReference type="InterPro" id="IPR027444">
    <property type="entry name" value="H-NS_C_dom"/>
</dbReference>
<evidence type="ECO:0000256" key="4">
    <source>
        <dbReference type="ARBA" id="ARBA00023125"/>
    </source>
</evidence>
<comment type="subcellular location">
    <subcellularLocation>
        <location evidence="1">Cytoplasm</location>
        <location evidence="1">Nucleoid</location>
    </subcellularLocation>
</comment>
<name>A0ABU8J2K3_9BURK</name>
<dbReference type="Pfam" id="PF00816">
    <property type="entry name" value="Histone_HNS"/>
    <property type="match status" value="2"/>
</dbReference>